<evidence type="ECO:0000313" key="9">
    <source>
        <dbReference type="EMBL" id="QDH23240.1"/>
    </source>
</evidence>
<dbReference type="KEGG" id="saca:FFV09_21665"/>
<feature type="transmembrane region" description="Helical" evidence="7">
    <location>
        <begin position="253"/>
        <end position="273"/>
    </location>
</feature>
<protein>
    <submittedName>
        <fullName evidence="9">Carbohydrate ABC transporter permease</fullName>
    </submittedName>
</protein>
<keyword evidence="4 7" id="KW-0812">Transmembrane</keyword>
<evidence type="ECO:0000256" key="4">
    <source>
        <dbReference type="ARBA" id="ARBA00022692"/>
    </source>
</evidence>
<dbReference type="PROSITE" id="PS50928">
    <property type="entry name" value="ABC_TM1"/>
    <property type="match status" value="1"/>
</dbReference>
<evidence type="ECO:0000259" key="8">
    <source>
        <dbReference type="PROSITE" id="PS50928"/>
    </source>
</evidence>
<dbReference type="PANTHER" id="PTHR32243">
    <property type="entry name" value="MALTOSE TRANSPORT SYSTEM PERMEASE-RELATED"/>
    <property type="match status" value="1"/>
</dbReference>
<feature type="transmembrane region" description="Helical" evidence="7">
    <location>
        <begin position="117"/>
        <end position="138"/>
    </location>
</feature>
<dbReference type="GO" id="GO:0055085">
    <property type="term" value="P:transmembrane transport"/>
    <property type="evidence" value="ECO:0007669"/>
    <property type="project" value="InterPro"/>
</dbReference>
<dbReference type="EMBL" id="CP041217">
    <property type="protein sequence ID" value="QDH23240.1"/>
    <property type="molecule type" value="Genomic_DNA"/>
</dbReference>
<dbReference type="InterPro" id="IPR035906">
    <property type="entry name" value="MetI-like_sf"/>
</dbReference>
<proteinExistence type="inferred from homology"/>
<dbReference type="Gene3D" id="1.10.3720.10">
    <property type="entry name" value="MetI-like"/>
    <property type="match status" value="1"/>
</dbReference>
<feature type="transmembrane region" description="Helical" evidence="7">
    <location>
        <begin position="21"/>
        <end position="47"/>
    </location>
</feature>
<feature type="transmembrane region" description="Helical" evidence="7">
    <location>
        <begin position="197"/>
        <end position="219"/>
    </location>
</feature>
<dbReference type="Proteomes" id="UP000316968">
    <property type="component" value="Chromosome"/>
</dbReference>
<dbReference type="AlphaFoldDB" id="A0A4Y6V3I2"/>
<feature type="transmembrane region" description="Helical" evidence="7">
    <location>
        <begin position="150"/>
        <end position="167"/>
    </location>
</feature>
<evidence type="ECO:0000256" key="3">
    <source>
        <dbReference type="ARBA" id="ARBA00022475"/>
    </source>
</evidence>
<sequence length="290" mass="32433">MTTVHKVPRVGTRKRKPNRYAVARVLPYLILSVIGLLFLLPLLWLIFASFDKEASLALKFPVQFTLDNYRDTLSSSENRLSFANGLLLALGQALLVVIVAGLASYPLSRYQMRYKRPFMYVILFATGLPLTAVMVPVYQFFLFFGMQDSLFFTILFLTASALPYSIWMMKNFMDSVPLELEEAAWVDGASVWTTLRLIVVPLMLPGIFTVGIFAFSGSWGNFLVPFILLQSADKLPAAVTIYQYFGQNGMVQYGMLASFSVLYTIPAVALYVIGQRYMSQGFSFGGATKG</sequence>
<evidence type="ECO:0000256" key="5">
    <source>
        <dbReference type="ARBA" id="ARBA00022989"/>
    </source>
</evidence>
<name>A0A4Y6V3I2_SACBS</name>
<dbReference type="InterPro" id="IPR050901">
    <property type="entry name" value="BP-dep_ABC_trans_perm"/>
</dbReference>
<dbReference type="Pfam" id="PF00528">
    <property type="entry name" value="BPD_transp_1"/>
    <property type="match status" value="1"/>
</dbReference>
<keyword evidence="5 7" id="KW-1133">Transmembrane helix</keyword>
<dbReference type="CDD" id="cd06261">
    <property type="entry name" value="TM_PBP2"/>
    <property type="match status" value="1"/>
</dbReference>
<evidence type="ECO:0000313" key="10">
    <source>
        <dbReference type="Proteomes" id="UP000316968"/>
    </source>
</evidence>
<evidence type="ECO:0000256" key="7">
    <source>
        <dbReference type="RuleBase" id="RU363032"/>
    </source>
</evidence>
<accession>A0A4Y6V3I2</accession>
<dbReference type="SUPFAM" id="SSF161098">
    <property type="entry name" value="MetI-like"/>
    <property type="match status" value="1"/>
</dbReference>
<keyword evidence="3" id="KW-1003">Cell membrane</keyword>
<comment type="subcellular location">
    <subcellularLocation>
        <location evidence="1 7">Cell membrane</location>
        <topology evidence="1 7">Multi-pass membrane protein</topology>
    </subcellularLocation>
</comment>
<feature type="transmembrane region" description="Helical" evidence="7">
    <location>
        <begin position="82"/>
        <end position="105"/>
    </location>
</feature>
<dbReference type="GO" id="GO:0005886">
    <property type="term" value="C:plasma membrane"/>
    <property type="evidence" value="ECO:0007669"/>
    <property type="project" value="UniProtKB-SubCell"/>
</dbReference>
<feature type="domain" description="ABC transmembrane type-1" evidence="8">
    <location>
        <begin position="82"/>
        <end position="274"/>
    </location>
</feature>
<keyword evidence="6 7" id="KW-0472">Membrane</keyword>
<keyword evidence="10" id="KW-1185">Reference proteome</keyword>
<gene>
    <name evidence="9" type="ORF">FFV09_21665</name>
</gene>
<evidence type="ECO:0000256" key="1">
    <source>
        <dbReference type="ARBA" id="ARBA00004651"/>
    </source>
</evidence>
<dbReference type="OrthoDB" id="9794684at2"/>
<dbReference type="InterPro" id="IPR000515">
    <property type="entry name" value="MetI-like"/>
</dbReference>
<organism evidence="9 10">
    <name type="scientific">Saccharibacillus brassicae</name>
    <dbReference type="NCBI Taxonomy" id="2583377"/>
    <lineage>
        <taxon>Bacteria</taxon>
        <taxon>Bacillati</taxon>
        <taxon>Bacillota</taxon>
        <taxon>Bacilli</taxon>
        <taxon>Bacillales</taxon>
        <taxon>Paenibacillaceae</taxon>
        <taxon>Saccharibacillus</taxon>
    </lineage>
</organism>
<comment type="similarity">
    <text evidence="7">Belongs to the binding-protein-dependent transport system permease family.</text>
</comment>
<keyword evidence="2 7" id="KW-0813">Transport</keyword>
<evidence type="ECO:0000256" key="2">
    <source>
        <dbReference type="ARBA" id="ARBA00022448"/>
    </source>
</evidence>
<reference evidence="9 10" key="1">
    <citation type="submission" date="2019-06" db="EMBL/GenBank/DDBJ databases">
        <title>Saccharibacillus brassicae sp. nov., an endophytic bacterium isolated from Chinese cabbage seeds (Brassica pekinensis).</title>
        <authorList>
            <person name="Jiang L."/>
            <person name="Lee J."/>
            <person name="Kim S.W."/>
        </authorList>
    </citation>
    <scope>NUCLEOTIDE SEQUENCE [LARGE SCALE GENOMIC DNA]</scope>
    <source>
        <strain evidence="10">KCTC 43072 / ATSA2</strain>
    </source>
</reference>
<dbReference type="PANTHER" id="PTHR32243:SF18">
    <property type="entry name" value="INNER MEMBRANE ABC TRANSPORTER PERMEASE PROTEIN YCJP"/>
    <property type="match status" value="1"/>
</dbReference>
<evidence type="ECO:0000256" key="6">
    <source>
        <dbReference type="ARBA" id="ARBA00023136"/>
    </source>
</evidence>
<dbReference type="RefSeq" id="WP_141449777.1">
    <property type="nucleotide sequence ID" value="NZ_CBCSAZ010000004.1"/>
</dbReference>